<comment type="caution">
    <text evidence="1">The sequence shown here is derived from an EMBL/GenBank/DDBJ whole genome shotgun (WGS) entry which is preliminary data.</text>
</comment>
<name>A0AAE3T9J4_9RHOB</name>
<sequence length="64" mass="7625">MVVFVLLAVGTFAYLWWKWHRTTLTRDCRWRLDKAAGEWRCAFCGARTRTESGRTPRHCARRLP</sequence>
<dbReference type="RefSeq" id="WP_275568403.1">
    <property type="nucleotide sequence ID" value="NZ_JARGYC010000046.1"/>
</dbReference>
<accession>A0AAE3T9J4</accession>
<proteinExistence type="predicted"/>
<dbReference type="AlphaFoldDB" id="A0AAE3T9J4"/>
<dbReference type="Proteomes" id="UP001220964">
    <property type="component" value="Unassembled WGS sequence"/>
</dbReference>
<evidence type="ECO:0000313" key="1">
    <source>
        <dbReference type="EMBL" id="MDF0602272.1"/>
    </source>
</evidence>
<keyword evidence="2" id="KW-1185">Reference proteome</keyword>
<evidence type="ECO:0000313" key="2">
    <source>
        <dbReference type="Proteomes" id="UP001220964"/>
    </source>
</evidence>
<dbReference type="EMBL" id="JARGYC010000046">
    <property type="protein sequence ID" value="MDF0602272.1"/>
    <property type="molecule type" value="Genomic_DNA"/>
</dbReference>
<gene>
    <name evidence="1" type="ORF">P1J78_16145</name>
</gene>
<reference evidence="1" key="1">
    <citation type="submission" date="2023-03" db="EMBL/GenBank/DDBJ databases">
        <title>Multiphase analysis and comparison of six strains from genera Psychromarinibacter, Lutimaribacter, and Maritimibacter, including a novel species: Psychromarinibacter sediminicola sp. nov.</title>
        <authorList>
            <person name="Wang Y.-H."/>
            <person name="Ye M.-Q."/>
            <person name="Du Z.-J."/>
        </authorList>
    </citation>
    <scope>NUCLEOTIDE SEQUENCE</scope>
    <source>
        <strain evidence="1">C21-152</strain>
    </source>
</reference>
<organism evidence="1 2">
    <name type="scientific">Psychromarinibacter sediminicola</name>
    <dbReference type="NCBI Taxonomy" id="3033385"/>
    <lineage>
        <taxon>Bacteria</taxon>
        <taxon>Pseudomonadati</taxon>
        <taxon>Pseudomonadota</taxon>
        <taxon>Alphaproteobacteria</taxon>
        <taxon>Rhodobacterales</taxon>
        <taxon>Paracoccaceae</taxon>
        <taxon>Psychromarinibacter</taxon>
    </lineage>
</organism>
<protein>
    <submittedName>
        <fullName evidence="1">Uncharacterized protein</fullName>
    </submittedName>
</protein>